<sequence length="112" mass="12990">MTDESEATAGVEKLSLQPEKLNETVKIDILLNAAGNAPIMKQRKWTVDWMKDISWVSKFIHKYLKLDPEEKIFLYINQTFAPSPDQILKNLYECYGNQNKLSLHYSINQAWG</sequence>
<dbReference type="GO" id="GO:0034727">
    <property type="term" value="P:piecemeal microautophagy of the nucleus"/>
    <property type="evidence" value="ECO:0007669"/>
    <property type="project" value="TreeGrafter"/>
</dbReference>
<reference evidence="5" key="1">
    <citation type="submission" date="2022-01" db="EMBL/GenBank/DDBJ databases">
        <authorList>
            <person name="King R."/>
        </authorList>
    </citation>
    <scope>NUCLEOTIDE SEQUENCE</scope>
</reference>
<comment type="subunit">
    <text evidence="4">Forms a conjugate with ATG5.</text>
</comment>
<dbReference type="GO" id="GO:0000421">
    <property type="term" value="C:autophagosome membrane"/>
    <property type="evidence" value="ECO:0007669"/>
    <property type="project" value="TreeGrafter"/>
</dbReference>
<keyword evidence="2 4" id="KW-0833">Ubl conjugation pathway</keyword>
<dbReference type="PANTHER" id="PTHR13385:SF0">
    <property type="entry name" value="UBIQUITIN-LIKE PROTEIN ATG12"/>
    <property type="match status" value="1"/>
</dbReference>
<dbReference type="FunFam" id="3.10.20.90:FF:000150">
    <property type="entry name" value="Ubiquitin-like protein ATG12"/>
    <property type="match status" value="1"/>
</dbReference>
<evidence type="ECO:0000256" key="2">
    <source>
        <dbReference type="ARBA" id="ARBA00022786"/>
    </source>
</evidence>
<accession>A0A9N9S0Z2</accession>
<dbReference type="Pfam" id="PF04110">
    <property type="entry name" value="APG12"/>
    <property type="match status" value="1"/>
</dbReference>
<keyword evidence="6" id="KW-1185">Reference proteome</keyword>
<evidence type="ECO:0000256" key="3">
    <source>
        <dbReference type="ARBA" id="ARBA00023006"/>
    </source>
</evidence>
<dbReference type="Gene3D" id="3.10.20.90">
    <property type="entry name" value="Phosphatidylinositol 3-kinase Catalytic Subunit, Chain A, domain 1"/>
    <property type="match status" value="1"/>
</dbReference>
<evidence type="ECO:0000313" key="6">
    <source>
        <dbReference type="Proteomes" id="UP001153620"/>
    </source>
</evidence>
<dbReference type="GO" id="GO:0097352">
    <property type="term" value="P:autophagosome maturation"/>
    <property type="evidence" value="ECO:0007669"/>
    <property type="project" value="TreeGrafter"/>
</dbReference>
<name>A0A9N9S0Z2_9DIPT</name>
<evidence type="ECO:0000256" key="1">
    <source>
        <dbReference type="ARBA" id="ARBA00022499"/>
    </source>
</evidence>
<dbReference type="SUPFAM" id="SSF54236">
    <property type="entry name" value="Ubiquitin-like"/>
    <property type="match status" value="1"/>
</dbReference>
<dbReference type="InterPro" id="IPR007242">
    <property type="entry name" value="Atg12"/>
</dbReference>
<comment type="similarity">
    <text evidence="4">Belongs to the ATG12 family.</text>
</comment>
<proteinExistence type="inferred from homology"/>
<keyword evidence="1 4" id="KW-1017">Isopeptide bond</keyword>
<protein>
    <recommendedName>
        <fullName evidence="4">Ubiquitin-like protein ATG12</fullName>
    </recommendedName>
</protein>
<dbReference type="CDD" id="cd01612">
    <property type="entry name" value="Ubl_ATG12"/>
    <property type="match status" value="1"/>
</dbReference>
<dbReference type="GO" id="GO:0061723">
    <property type="term" value="P:glycophagy"/>
    <property type="evidence" value="ECO:0007669"/>
    <property type="project" value="TreeGrafter"/>
</dbReference>
<evidence type="ECO:0000313" key="5">
    <source>
        <dbReference type="EMBL" id="CAG9806161.1"/>
    </source>
</evidence>
<dbReference type="GO" id="GO:0034274">
    <property type="term" value="C:Atg12-Atg5-Atg16 complex"/>
    <property type="evidence" value="ECO:0007669"/>
    <property type="project" value="TreeGrafter"/>
</dbReference>
<dbReference type="InterPro" id="IPR029071">
    <property type="entry name" value="Ubiquitin-like_domsf"/>
</dbReference>
<dbReference type="Proteomes" id="UP001153620">
    <property type="component" value="Chromosome 2"/>
</dbReference>
<dbReference type="GO" id="GO:0019776">
    <property type="term" value="F:Atg8-family ligase activity"/>
    <property type="evidence" value="ECO:0007669"/>
    <property type="project" value="TreeGrafter"/>
</dbReference>
<dbReference type="GO" id="GO:0000422">
    <property type="term" value="P:autophagy of mitochondrion"/>
    <property type="evidence" value="ECO:0007669"/>
    <property type="project" value="TreeGrafter"/>
</dbReference>
<keyword evidence="3 4" id="KW-0072">Autophagy</keyword>
<organism evidence="5 6">
    <name type="scientific">Chironomus riparius</name>
    <dbReference type="NCBI Taxonomy" id="315576"/>
    <lineage>
        <taxon>Eukaryota</taxon>
        <taxon>Metazoa</taxon>
        <taxon>Ecdysozoa</taxon>
        <taxon>Arthropoda</taxon>
        <taxon>Hexapoda</taxon>
        <taxon>Insecta</taxon>
        <taxon>Pterygota</taxon>
        <taxon>Neoptera</taxon>
        <taxon>Endopterygota</taxon>
        <taxon>Diptera</taxon>
        <taxon>Nematocera</taxon>
        <taxon>Chironomoidea</taxon>
        <taxon>Chironomidae</taxon>
        <taxon>Chironominae</taxon>
        <taxon>Chironomus</taxon>
    </lineage>
</organism>
<dbReference type="AlphaFoldDB" id="A0A9N9S0Z2"/>
<dbReference type="GO" id="GO:0000045">
    <property type="term" value="P:autophagosome assembly"/>
    <property type="evidence" value="ECO:0007669"/>
    <property type="project" value="InterPro"/>
</dbReference>
<comment type="function">
    <text evidence="4">Ubiquitin-like protein involved in autophagic vesicle formation.</text>
</comment>
<dbReference type="EMBL" id="OU895878">
    <property type="protein sequence ID" value="CAG9806161.1"/>
    <property type="molecule type" value="Genomic_DNA"/>
</dbReference>
<reference evidence="5" key="2">
    <citation type="submission" date="2022-10" db="EMBL/GenBank/DDBJ databases">
        <authorList>
            <consortium name="ENA_rothamsted_submissions"/>
            <consortium name="culmorum"/>
            <person name="King R."/>
        </authorList>
    </citation>
    <scope>NUCLEOTIDE SEQUENCE</scope>
</reference>
<dbReference type="GO" id="GO:0034045">
    <property type="term" value="C:phagophore assembly site membrane"/>
    <property type="evidence" value="ECO:0007669"/>
    <property type="project" value="TreeGrafter"/>
</dbReference>
<dbReference type="OrthoDB" id="10003551at2759"/>
<dbReference type="PANTHER" id="PTHR13385">
    <property type="entry name" value="AUTOPHAGY PROTEIN 12"/>
    <property type="match status" value="1"/>
</dbReference>
<evidence type="ECO:0000256" key="4">
    <source>
        <dbReference type="RuleBase" id="RU361201"/>
    </source>
</evidence>
<gene>
    <name evidence="5" type="ORF">CHIRRI_LOCUS9025</name>
</gene>